<evidence type="ECO:0000256" key="3">
    <source>
        <dbReference type="ARBA" id="ARBA00012438"/>
    </source>
</evidence>
<evidence type="ECO:0000256" key="5">
    <source>
        <dbReference type="ARBA" id="ARBA00022679"/>
    </source>
</evidence>
<proteinExistence type="predicted"/>
<comment type="catalytic activity">
    <reaction evidence="1">
        <text>ATP + protein L-histidine = ADP + protein N-phospho-L-histidine.</text>
        <dbReference type="EC" id="2.7.13.3"/>
    </reaction>
</comment>
<dbReference type="CDD" id="cd06225">
    <property type="entry name" value="HAMP"/>
    <property type="match status" value="1"/>
</dbReference>
<keyword evidence="9" id="KW-0902">Two-component regulatory system</keyword>
<dbReference type="Pfam" id="PF02518">
    <property type="entry name" value="HATPase_c"/>
    <property type="match status" value="1"/>
</dbReference>
<dbReference type="SMART" id="SM00388">
    <property type="entry name" value="HisKA"/>
    <property type="match status" value="1"/>
</dbReference>
<dbReference type="InterPro" id="IPR003661">
    <property type="entry name" value="HisK_dim/P_dom"/>
</dbReference>
<dbReference type="RefSeq" id="WP_378977693.1">
    <property type="nucleotide sequence ID" value="NZ_JBHTBJ010000065.1"/>
</dbReference>
<dbReference type="SUPFAM" id="SSF55874">
    <property type="entry name" value="ATPase domain of HSP90 chaperone/DNA topoisomerase II/histidine kinase"/>
    <property type="match status" value="1"/>
</dbReference>
<evidence type="ECO:0000256" key="1">
    <source>
        <dbReference type="ARBA" id="ARBA00000085"/>
    </source>
</evidence>
<dbReference type="EMBL" id="JBHTBJ010000065">
    <property type="protein sequence ID" value="MFC7279912.1"/>
    <property type="molecule type" value="Genomic_DNA"/>
</dbReference>
<dbReference type="PROSITE" id="PS50109">
    <property type="entry name" value="HIS_KIN"/>
    <property type="match status" value="1"/>
</dbReference>
<gene>
    <name evidence="14" type="ORF">ACFQS1_38645</name>
</gene>
<dbReference type="InterPro" id="IPR036890">
    <property type="entry name" value="HATPase_C_sf"/>
</dbReference>
<comment type="subcellular location">
    <subcellularLocation>
        <location evidence="2">Cell membrane</location>
    </subcellularLocation>
</comment>
<keyword evidence="5" id="KW-0808">Transferase</keyword>
<evidence type="ECO:0000256" key="10">
    <source>
        <dbReference type="ARBA" id="ARBA00023136"/>
    </source>
</evidence>
<evidence type="ECO:0000256" key="7">
    <source>
        <dbReference type="ARBA" id="ARBA00022777"/>
    </source>
</evidence>
<evidence type="ECO:0000313" key="14">
    <source>
        <dbReference type="EMBL" id="MFC7279912.1"/>
    </source>
</evidence>
<sequence>MTVRKNTVRARLTLVYSGLFVVCGAALLTITYVLVSRTKRNLVFRSFNAKGDPLPPPDLMDELTQRARAGAERQHQETLHALLVYSGVALAIMAVLALALGWLMAGRILRPLRTMITSIQRISARNVHDRLAATGPQDELKDLADTVDGLLQRLETALDAHKRFVANAAHELRTPLTLEHALIEETLTDRTAAVPQYRVLCERLLELRRQQAAMLESLLTLAGSERGLSQRDHVDLSAITERTVSAYQAAALHTGIGLTARIEPAWTTGDPALVERLVANLVDNAVGYNVPGGSVEVRTGVRDGRAMLVVTNTGVPIPPERVDALFEPFQRLDRTAGRAGHHGLGLSIVRAIAAAHDAAIDATPGPSGGLRIEVTFPGVGRELAADRAMADPGLAAAL</sequence>
<evidence type="ECO:0000256" key="8">
    <source>
        <dbReference type="ARBA" id="ARBA00022989"/>
    </source>
</evidence>
<organism evidence="14 15">
    <name type="scientific">Paractinoplanes rhizophilus</name>
    <dbReference type="NCBI Taxonomy" id="1416877"/>
    <lineage>
        <taxon>Bacteria</taxon>
        <taxon>Bacillati</taxon>
        <taxon>Actinomycetota</taxon>
        <taxon>Actinomycetes</taxon>
        <taxon>Micromonosporales</taxon>
        <taxon>Micromonosporaceae</taxon>
        <taxon>Paractinoplanes</taxon>
    </lineage>
</organism>
<dbReference type="PROSITE" id="PS50885">
    <property type="entry name" value="HAMP"/>
    <property type="match status" value="1"/>
</dbReference>
<evidence type="ECO:0000256" key="4">
    <source>
        <dbReference type="ARBA" id="ARBA00022553"/>
    </source>
</evidence>
<evidence type="ECO:0000256" key="6">
    <source>
        <dbReference type="ARBA" id="ARBA00022692"/>
    </source>
</evidence>
<dbReference type="PANTHER" id="PTHR45436">
    <property type="entry name" value="SENSOR HISTIDINE KINASE YKOH"/>
    <property type="match status" value="1"/>
</dbReference>
<keyword evidence="14" id="KW-0067">ATP-binding</keyword>
<dbReference type="InterPro" id="IPR005467">
    <property type="entry name" value="His_kinase_dom"/>
</dbReference>
<keyword evidence="14" id="KW-0547">Nucleotide-binding</keyword>
<dbReference type="Proteomes" id="UP001596548">
    <property type="component" value="Unassembled WGS sequence"/>
</dbReference>
<name>A0ABW2I4U7_9ACTN</name>
<dbReference type="InterPro" id="IPR003660">
    <property type="entry name" value="HAMP_dom"/>
</dbReference>
<dbReference type="PANTHER" id="PTHR45436:SF5">
    <property type="entry name" value="SENSOR HISTIDINE KINASE TRCS"/>
    <property type="match status" value="1"/>
</dbReference>
<keyword evidence="15" id="KW-1185">Reference proteome</keyword>
<evidence type="ECO:0000256" key="11">
    <source>
        <dbReference type="SAM" id="Phobius"/>
    </source>
</evidence>
<dbReference type="SMART" id="SM00304">
    <property type="entry name" value="HAMP"/>
    <property type="match status" value="1"/>
</dbReference>
<evidence type="ECO:0000259" key="13">
    <source>
        <dbReference type="PROSITE" id="PS50885"/>
    </source>
</evidence>
<comment type="caution">
    <text evidence="14">The sequence shown here is derived from an EMBL/GenBank/DDBJ whole genome shotgun (WGS) entry which is preliminary data.</text>
</comment>
<protein>
    <recommendedName>
        <fullName evidence="3">histidine kinase</fullName>
        <ecNumber evidence="3">2.7.13.3</ecNumber>
    </recommendedName>
</protein>
<dbReference type="CDD" id="cd00082">
    <property type="entry name" value="HisKA"/>
    <property type="match status" value="1"/>
</dbReference>
<dbReference type="Gene3D" id="3.30.565.10">
    <property type="entry name" value="Histidine kinase-like ATPase, C-terminal domain"/>
    <property type="match status" value="1"/>
</dbReference>
<keyword evidence="6 11" id="KW-0812">Transmembrane</keyword>
<feature type="transmembrane region" description="Helical" evidence="11">
    <location>
        <begin position="82"/>
        <end position="105"/>
    </location>
</feature>
<dbReference type="SMART" id="SM00387">
    <property type="entry name" value="HATPase_c"/>
    <property type="match status" value="1"/>
</dbReference>
<dbReference type="Gene3D" id="1.10.287.130">
    <property type="match status" value="1"/>
</dbReference>
<evidence type="ECO:0000256" key="2">
    <source>
        <dbReference type="ARBA" id="ARBA00004236"/>
    </source>
</evidence>
<keyword evidence="8 11" id="KW-1133">Transmembrane helix</keyword>
<keyword evidence="4" id="KW-0597">Phosphoprotein</keyword>
<dbReference type="InterPro" id="IPR004358">
    <property type="entry name" value="Sig_transdc_His_kin-like_C"/>
</dbReference>
<evidence type="ECO:0000256" key="9">
    <source>
        <dbReference type="ARBA" id="ARBA00023012"/>
    </source>
</evidence>
<feature type="domain" description="Histidine kinase" evidence="12">
    <location>
        <begin position="167"/>
        <end position="380"/>
    </location>
</feature>
<dbReference type="InterPro" id="IPR036097">
    <property type="entry name" value="HisK_dim/P_sf"/>
</dbReference>
<dbReference type="InterPro" id="IPR003594">
    <property type="entry name" value="HATPase_dom"/>
</dbReference>
<keyword evidence="7" id="KW-0418">Kinase</keyword>
<dbReference type="Pfam" id="PF00672">
    <property type="entry name" value="HAMP"/>
    <property type="match status" value="1"/>
</dbReference>
<dbReference type="SUPFAM" id="SSF47384">
    <property type="entry name" value="Homodimeric domain of signal transducing histidine kinase"/>
    <property type="match status" value="1"/>
</dbReference>
<dbReference type="EC" id="2.7.13.3" evidence="3"/>
<reference evidence="15" key="1">
    <citation type="journal article" date="2019" name="Int. J. Syst. Evol. Microbiol.">
        <title>The Global Catalogue of Microorganisms (GCM) 10K type strain sequencing project: providing services to taxonomists for standard genome sequencing and annotation.</title>
        <authorList>
            <consortium name="The Broad Institute Genomics Platform"/>
            <consortium name="The Broad Institute Genome Sequencing Center for Infectious Disease"/>
            <person name="Wu L."/>
            <person name="Ma J."/>
        </authorList>
    </citation>
    <scope>NUCLEOTIDE SEQUENCE [LARGE SCALE GENOMIC DNA]</scope>
    <source>
        <strain evidence="15">XZYJT-10</strain>
    </source>
</reference>
<feature type="transmembrane region" description="Helical" evidence="11">
    <location>
        <begin position="12"/>
        <end position="35"/>
    </location>
</feature>
<keyword evidence="10 11" id="KW-0472">Membrane</keyword>
<dbReference type="GO" id="GO:0005524">
    <property type="term" value="F:ATP binding"/>
    <property type="evidence" value="ECO:0007669"/>
    <property type="project" value="UniProtKB-KW"/>
</dbReference>
<dbReference type="SUPFAM" id="SSF158472">
    <property type="entry name" value="HAMP domain-like"/>
    <property type="match status" value="1"/>
</dbReference>
<dbReference type="InterPro" id="IPR050428">
    <property type="entry name" value="TCS_sensor_his_kinase"/>
</dbReference>
<accession>A0ABW2I4U7</accession>
<feature type="domain" description="HAMP" evidence="13">
    <location>
        <begin position="106"/>
        <end position="159"/>
    </location>
</feature>
<dbReference type="PRINTS" id="PR00344">
    <property type="entry name" value="BCTRLSENSOR"/>
</dbReference>
<evidence type="ECO:0000313" key="15">
    <source>
        <dbReference type="Proteomes" id="UP001596548"/>
    </source>
</evidence>
<evidence type="ECO:0000259" key="12">
    <source>
        <dbReference type="PROSITE" id="PS50109"/>
    </source>
</evidence>